<dbReference type="EMBL" id="KQ461196">
    <property type="protein sequence ID" value="KPJ06577.1"/>
    <property type="molecule type" value="Genomic_DNA"/>
</dbReference>
<feature type="transmembrane region" description="Helical" evidence="1">
    <location>
        <begin position="114"/>
        <end position="139"/>
    </location>
</feature>
<keyword evidence="3" id="KW-1185">Reference proteome</keyword>
<feature type="transmembrane region" description="Helical" evidence="1">
    <location>
        <begin position="75"/>
        <end position="94"/>
    </location>
</feature>
<sequence length="188" mass="19157">MANTILDEVGIQSEPGTQGFINLTVIFVLCFIALAAANPQLLTWPGIVAPLAPRTVVAGPTVVNGLFGDRVVSPGVVFVMCLIAMASAAPQLIYPFNGLVDNLASQTVIAGPTVVNRGLAGFGAGLIFFVLCFVAFAAAAPQLLTWPGFVAPYAPLAPRTVVAGPTVVNGLGWGGRFIAPGVVGATVI</sequence>
<name>A0A194QM26_PAPMA</name>
<reference evidence="2 3" key="1">
    <citation type="journal article" date="2015" name="Nat. Commun.">
        <title>Outbred genome sequencing and CRISPR/Cas9 gene editing in butterflies.</title>
        <authorList>
            <person name="Li X."/>
            <person name="Fan D."/>
            <person name="Zhang W."/>
            <person name="Liu G."/>
            <person name="Zhang L."/>
            <person name="Zhao L."/>
            <person name="Fang X."/>
            <person name="Chen L."/>
            <person name="Dong Y."/>
            <person name="Chen Y."/>
            <person name="Ding Y."/>
            <person name="Zhao R."/>
            <person name="Feng M."/>
            <person name="Zhu Y."/>
            <person name="Feng Y."/>
            <person name="Jiang X."/>
            <person name="Zhu D."/>
            <person name="Xiang H."/>
            <person name="Feng X."/>
            <person name="Li S."/>
            <person name="Wang J."/>
            <person name="Zhang G."/>
            <person name="Kronforst M.R."/>
            <person name="Wang W."/>
        </authorList>
    </citation>
    <scope>NUCLEOTIDE SEQUENCE [LARGE SCALE GENOMIC DNA]</scope>
    <source>
        <strain evidence="2">Ya'a_city_454_Pm</strain>
        <tissue evidence="2">Whole body</tissue>
    </source>
</reference>
<keyword evidence="1" id="KW-0812">Transmembrane</keyword>
<protein>
    <submittedName>
        <fullName evidence="2">Uncharacterized protein</fullName>
    </submittedName>
</protein>
<evidence type="ECO:0000256" key="1">
    <source>
        <dbReference type="SAM" id="Phobius"/>
    </source>
</evidence>
<accession>A0A194QM26</accession>
<evidence type="ECO:0000313" key="3">
    <source>
        <dbReference type="Proteomes" id="UP000053240"/>
    </source>
</evidence>
<feature type="transmembrane region" description="Helical" evidence="1">
    <location>
        <begin position="20"/>
        <end position="37"/>
    </location>
</feature>
<gene>
    <name evidence="2" type="ORF">RR48_14316</name>
</gene>
<keyword evidence="1" id="KW-0472">Membrane</keyword>
<keyword evidence="1" id="KW-1133">Transmembrane helix</keyword>
<organism evidence="2 3">
    <name type="scientific">Papilio machaon</name>
    <name type="common">Old World swallowtail butterfly</name>
    <dbReference type="NCBI Taxonomy" id="76193"/>
    <lineage>
        <taxon>Eukaryota</taxon>
        <taxon>Metazoa</taxon>
        <taxon>Ecdysozoa</taxon>
        <taxon>Arthropoda</taxon>
        <taxon>Hexapoda</taxon>
        <taxon>Insecta</taxon>
        <taxon>Pterygota</taxon>
        <taxon>Neoptera</taxon>
        <taxon>Endopterygota</taxon>
        <taxon>Lepidoptera</taxon>
        <taxon>Glossata</taxon>
        <taxon>Ditrysia</taxon>
        <taxon>Papilionoidea</taxon>
        <taxon>Papilionidae</taxon>
        <taxon>Papilioninae</taxon>
        <taxon>Papilio</taxon>
    </lineage>
</organism>
<dbReference type="InParanoid" id="A0A194QM26"/>
<dbReference type="AlphaFoldDB" id="A0A194QM26"/>
<proteinExistence type="predicted"/>
<evidence type="ECO:0000313" key="2">
    <source>
        <dbReference type="EMBL" id="KPJ06577.1"/>
    </source>
</evidence>
<dbReference type="Proteomes" id="UP000053240">
    <property type="component" value="Unassembled WGS sequence"/>
</dbReference>